<evidence type="ECO:0000313" key="4">
    <source>
        <dbReference type="Proteomes" id="UP001147746"/>
    </source>
</evidence>
<evidence type="ECO:0000256" key="2">
    <source>
        <dbReference type="ARBA" id="ARBA00022963"/>
    </source>
</evidence>
<dbReference type="GO" id="GO:0004620">
    <property type="term" value="F:phospholipase activity"/>
    <property type="evidence" value="ECO:0007669"/>
    <property type="project" value="TreeGrafter"/>
</dbReference>
<protein>
    <submittedName>
        <fullName evidence="3">Uncharacterized protein</fullName>
    </submittedName>
</protein>
<dbReference type="AlphaFoldDB" id="A0A9W9U561"/>
<keyword evidence="2" id="KW-0443">Lipid metabolism</keyword>
<dbReference type="GO" id="GO:0016020">
    <property type="term" value="C:membrane"/>
    <property type="evidence" value="ECO:0007669"/>
    <property type="project" value="TreeGrafter"/>
</dbReference>
<keyword evidence="4" id="KW-1185">Reference proteome</keyword>
<keyword evidence="1" id="KW-0378">Hydrolase</keyword>
<gene>
    <name evidence="3" type="ORF">N7476_005104</name>
</gene>
<accession>A0A9W9U561</accession>
<dbReference type="Gene3D" id="3.40.1090.10">
    <property type="entry name" value="Cytosolic phospholipase A2 catalytic domain"/>
    <property type="match status" value="1"/>
</dbReference>
<organism evidence="3 4">
    <name type="scientific">Penicillium atrosanguineum</name>
    <dbReference type="NCBI Taxonomy" id="1132637"/>
    <lineage>
        <taxon>Eukaryota</taxon>
        <taxon>Fungi</taxon>
        <taxon>Dikarya</taxon>
        <taxon>Ascomycota</taxon>
        <taxon>Pezizomycotina</taxon>
        <taxon>Eurotiomycetes</taxon>
        <taxon>Eurotiomycetidae</taxon>
        <taxon>Eurotiales</taxon>
        <taxon>Aspergillaceae</taxon>
        <taxon>Penicillium</taxon>
    </lineage>
</organism>
<dbReference type="PANTHER" id="PTHR24185">
    <property type="entry name" value="CALCIUM-INDEPENDENT PHOSPHOLIPASE A2-GAMMA"/>
    <property type="match status" value="1"/>
</dbReference>
<dbReference type="InterPro" id="IPR016035">
    <property type="entry name" value="Acyl_Trfase/lysoPLipase"/>
</dbReference>
<reference evidence="3" key="2">
    <citation type="journal article" date="2023" name="IMA Fungus">
        <title>Comparative genomic study of the Penicillium genus elucidates a diverse pangenome and 15 lateral gene transfer events.</title>
        <authorList>
            <person name="Petersen C."/>
            <person name="Sorensen T."/>
            <person name="Nielsen M.R."/>
            <person name="Sondergaard T.E."/>
            <person name="Sorensen J.L."/>
            <person name="Fitzpatrick D.A."/>
            <person name="Frisvad J.C."/>
            <person name="Nielsen K.L."/>
        </authorList>
    </citation>
    <scope>NUCLEOTIDE SEQUENCE</scope>
    <source>
        <strain evidence="3">IBT 21472</strain>
    </source>
</reference>
<dbReference type="EMBL" id="JAPZBO010000004">
    <property type="protein sequence ID" value="KAJ5318684.1"/>
    <property type="molecule type" value="Genomic_DNA"/>
</dbReference>
<reference evidence="3" key="1">
    <citation type="submission" date="2022-12" db="EMBL/GenBank/DDBJ databases">
        <authorList>
            <person name="Petersen C."/>
        </authorList>
    </citation>
    <scope>NUCLEOTIDE SEQUENCE</scope>
    <source>
        <strain evidence="3">IBT 21472</strain>
    </source>
</reference>
<dbReference type="GO" id="GO:0016042">
    <property type="term" value="P:lipid catabolic process"/>
    <property type="evidence" value="ECO:0007669"/>
    <property type="project" value="UniProtKB-KW"/>
</dbReference>
<proteinExistence type="predicted"/>
<evidence type="ECO:0000313" key="3">
    <source>
        <dbReference type="EMBL" id="KAJ5318684.1"/>
    </source>
</evidence>
<dbReference type="SUPFAM" id="SSF52151">
    <property type="entry name" value="FabD/lysophospholipase-like"/>
    <property type="match status" value="1"/>
</dbReference>
<dbReference type="PANTHER" id="PTHR24185:SF1">
    <property type="entry name" value="CALCIUM-INDEPENDENT PHOSPHOLIPASE A2-GAMMA"/>
    <property type="match status" value="1"/>
</dbReference>
<evidence type="ECO:0000256" key="1">
    <source>
        <dbReference type="ARBA" id="ARBA00022801"/>
    </source>
</evidence>
<sequence length="345" mass="38546">MFGTTLMRDGITENKQDLVRVAITSTTFDSKLCLFRSYGDVLREGERGDYISQSFLDLRLWQAVATSCAAPLMFEPPSSAQEDVFDGLFAANCPAWVAMMEMNKLSMLGTRLLDFSVSFGTGQFLSSGKNHSRNWLKYIIPEWIQRVGCCLGNAVDADSMYERFSQTLDSAERDGKHHRVEPCFTRSPIAPDDPAMLQDLATETDSYMKRPSSKAKSRCLQLAMLASCFYAALVMPPTFDSKLGQYCARLAILSRWPEDDAISNSLGEKLDDASFLVNSLTYNYQPPLHCTVYLSSLDVPIEIRLTLDGKSSHPISGFPLSVTQLVYLQRHPTTTQDEDVSGWRG</sequence>
<comment type="caution">
    <text evidence="3">The sequence shown here is derived from an EMBL/GenBank/DDBJ whole genome shotgun (WGS) entry which is preliminary data.</text>
</comment>
<keyword evidence="2" id="KW-0442">Lipid degradation</keyword>
<dbReference type="Proteomes" id="UP001147746">
    <property type="component" value="Unassembled WGS sequence"/>
</dbReference>
<name>A0A9W9U561_9EURO</name>
<dbReference type="GO" id="GO:0006631">
    <property type="term" value="P:fatty acid metabolic process"/>
    <property type="evidence" value="ECO:0007669"/>
    <property type="project" value="TreeGrafter"/>
</dbReference>